<sequence length="603" mass="68619">MGEIDTNPIESVQAALSLFEDMADHRKPRPTGTTDKESEKERDIKGILKDLANYKVQLEAKDAAYMQALLKLQHHQDTADELSTQLQNIEIERDEYIRECKEARTRGDELESKAKEMADQLSETAKIREQLMHVFSELKATQAELFSLETDLARARDSELKALTQAEMMETAFTMEQERTEELVRHVADLNEAIFMSKDAAMEAENEKLAMLSEKDAEIELATQAALKAQEQLEDMRKQTEPIHELENQLLTKSEYIKMLQLEIKEVSEQLSLSEKAASDAIDNLKLVQEELDVKERKNLDQEGLIESLEMELNRLKLELMNANEVANRVKVDVEILTGQLLEAKTEIDEIKERESNALVEIALLESELHRGRSKIAAAEVAEARTENMKSGMYLAIQQLAIEAENAKKENRMLKQGGDGVDEETDIEQFQDAEATEIEELKAGEDHERTKEEDGDQVITISLKEYEYLIEKSEKSGQVPLSLEEGFGFSRQSSLSATEDKSELERLKKELEAATEKVAQFRNRAEQAATRADLAEIAKAGLEDQIRRWREHREKRKAALAALRKVAAPKEYGYHAPQEFSLPVYDEIEKENPPLGKVLNLKF</sequence>
<dbReference type="GO" id="GO:0005829">
    <property type="term" value="C:cytosol"/>
    <property type="evidence" value="ECO:0007669"/>
    <property type="project" value="TreeGrafter"/>
</dbReference>
<dbReference type="AlphaFoldDB" id="A0AAW1WM99"/>
<dbReference type="GO" id="GO:0009904">
    <property type="term" value="P:chloroplast accumulation movement"/>
    <property type="evidence" value="ECO:0007669"/>
    <property type="project" value="TreeGrafter"/>
</dbReference>
<name>A0AAW1WM99_RUBAR</name>
<dbReference type="PANTHER" id="PTHR32054:SF17">
    <property type="entry name" value="EXPRESSED PROTEIN"/>
    <property type="match status" value="1"/>
</dbReference>
<feature type="coiled-coil region" evidence="3">
    <location>
        <begin position="494"/>
        <end position="545"/>
    </location>
</feature>
<feature type="region of interest" description="Disordered" evidence="4">
    <location>
        <begin position="19"/>
        <end position="42"/>
    </location>
</feature>
<evidence type="ECO:0000256" key="4">
    <source>
        <dbReference type="SAM" id="MobiDB-lite"/>
    </source>
</evidence>
<dbReference type="GO" id="GO:0009903">
    <property type="term" value="P:chloroplast avoidance movement"/>
    <property type="evidence" value="ECO:0007669"/>
    <property type="project" value="TreeGrafter"/>
</dbReference>
<feature type="coiled-coil region" evidence="3">
    <location>
        <begin position="212"/>
        <end position="368"/>
    </location>
</feature>
<accession>A0AAW1WM99</accession>
<organism evidence="5 6">
    <name type="scientific">Rubus argutus</name>
    <name type="common">Southern blackberry</name>
    <dbReference type="NCBI Taxonomy" id="59490"/>
    <lineage>
        <taxon>Eukaryota</taxon>
        <taxon>Viridiplantae</taxon>
        <taxon>Streptophyta</taxon>
        <taxon>Embryophyta</taxon>
        <taxon>Tracheophyta</taxon>
        <taxon>Spermatophyta</taxon>
        <taxon>Magnoliopsida</taxon>
        <taxon>eudicotyledons</taxon>
        <taxon>Gunneridae</taxon>
        <taxon>Pentapetalae</taxon>
        <taxon>rosids</taxon>
        <taxon>fabids</taxon>
        <taxon>Rosales</taxon>
        <taxon>Rosaceae</taxon>
        <taxon>Rosoideae</taxon>
        <taxon>Rosoideae incertae sedis</taxon>
        <taxon>Rubus</taxon>
    </lineage>
</organism>
<protein>
    <submittedName>
        <fullName evidence="5">Uncharacterized protein</fullName>
    </submittedName>
</protein>
<comment type="similarity">
    <text evidence="1">Belongs to the WEB family.</text>
</comment>
<dbReference type="EMBL" id="JBEDUW010000005">
    <property type="protein sequence ID" value="KAK9926060.1"/>
    <property type="molecule type" value="Genomic_DNA"/>
</dbReference>
<dbReference type="PANTHER" id="PTHR32054">
    <property type="entry name" value="HEAVY CHAIN, PUTATIVE, EXPRESSED-RELATED-RELATED"/>
    <property type="match status" value="1"/>
</dbReference>
<dbReference type="InterPro" id="IPR008545">
    <property type="entry name" value="Web"/>
</dbReference>
<feature type="coiled-coil region" evidence="3">
    <location>
        <begin position="72"/>
        <end position="158"/>
    </location>
</feature>
<dbReference type="Pfam" id="PF05701">
    <property type="entry name" value="WEMBL"/>
    <property type="match status" value="1"/>
</dbReference>
<reference evidence="5 6" key="1">
    <citation type="journal article" date="2023" name="G3 (Bethesda)">
        <title>A chromosome-length genome assembly and annotation of blackberry (Rubus argutus, cv. 'Hillquist').</title>
        <authorList>
            <person name="Bruna T."/>
            <person name="Aryal R."/>
            <person name="Dudchenko O."/>
            <person name="Sargent D.J."/>
            <person name="Mead D."/>
            <person name="Buti M."/>
            <person name="Cavallini A."/>
            <person name="Hytonen T."/>
            <person name="Andres J."/>
            <person name="Pham M."/>
            <person name="Weisz D."/>
            <person name="Mascagni F."/>
            <person name="Usai G."/>
            <person name="Natali L."/>
            <person name="Bassil N."/>
            <person name="Fernandez G.E."/>
            <person name="Lomsadze A."/>
            <person name="Armour M."/>
            <person name="Olukolu B."/>
            <person name="Poorten T."/>
            <person name="Britton C."/>
            <person name="Davik J."/>
            <person name="Ashrafi H."/>
            <person name="Aiden E.L."/>
            <person name="Borodovsky M."/>
            <person name="Worthington M."/>
        </authorList>
    </citation>
    <scope>NUCLEOTIDE SEQUENCE [LARGE SCALE GENOMIC DNA]</scope>
    <source>
        <strain evidence="5">PI 553951</strain>
    </source>
</reference>
<comment type="caution">
    <text evidence="5">The sequence shown here is derived from an EMBL/GenBank/DDBJ whole genome shotgun (WGS) entry which is preliminary data.</text>
</comment>
<evidence type="ECO:0000256" key="2">
    <source>
        <dbReference type="ARBA" id="ARBA00023054"/>
    </source>
</evidence>
<evidence type="ECO:0000313" key="5">
    <source>
        <dbReference type="EMBL" id="KAK9926060.1"/>
    </source>
</evidence>
<evidence type="ECO:0000313" key="6">
    <source>
        <dbReference type="Proteomes" id="UP001457282"/>
    </source>
</evidence>
<evidence type="ECO:0000256" key="1">
    <source>
        <dbReference type="ARBA" id="ARBA00005485"/>
    </source>
</evidence>
<gene>
    <name evidence="5" type="ORF">M0R45_023314</name>
</gene>
<keyword evidence="2 3" id="KW-0175">Coiled coil</keyword>
<dbReference type="Proteomes" id="UP001457282">
    <property type="component" value="Unassembled WGS sequence"/>
</dbReference>
<keyword evidence="6" id="KW-1185">Reference proteome</keyword>
<proteinExistence type="inferred from homology"/>
<evidence type="ECO:0000256" key="3">
    <source>
        <dbReference type="SAM" id="Coils"/>
    </source>
</evidence>